<dbReference type="InterPro" id="IPR050469">
    <property type="entry name" value="Diguanylate_Cyclase"/>
</dbReference>
<dbReference type="InterPro" id="IPR029787">
    <property type="entry name" value="Nucleotide_cyclase"/>
</dbReference>
<protein>
    <recommendedName>
        <fullName evidence="1">diguanylate cyclase</fullName>
        <ecNumber evidence="1">2.7.7.65</ecNumber>
    </recommendedName>
</protein>
<feature type="domain" description="HDOD" evidence="4">
    <location>
        <begin position="22"/>
        <end position="216"/>
    </location>
</feature>
<organism evidence="5 6">
    <name type="scientific">Algisphaera agarilytica</name>
    <dbReference type="NCBI Taxonomy" id="1385975"/>
    <lineage>
        <taxon>Bacteria</taxon>
        <taxon>Pseudomonadati</taxon>
        <taxon>Planctomycetota</taxon>
        <taxon>Phycisphaerae</taxon>
        <taxon>Phycisphaerales</taxon>
        <taxon>Phycisphaeraceae</taxon>
        <taxon>Algisphaera</taxon>
    </lineage>
</organism>
<evidence type="ECO:0000256" key="1">
    <source>
        <dbReference type="ARBA" id="ARBA00012528"/>
    </source>
</evidence>
<comment type="catalytic activity">
    <reaction evidence="2">
        <text>2 GTP = 3',3'-c-di-GMP + 2 diphosphate</text>
        <dbReference type="Rhea" id="RHEA:24898"/>
        <dbReference type="ChEBI" id="CHEBI:33019"/>
        <dbReference type="ChEBI" id="CHEBI:37565"/>
        <dbReference type="ChEBI" id="CHEBI:58805"/>
        <dbReference type="EC" id="2.7.7.65"/>
    </reaction>
</comment>
<dbReference type="CDD" id="cd01949">
    <property type="entry name" value="GGDEF"/>
    <property type="match status" value="1"/>
</dbReference>
<evidence type="ECO:0000259" key="3">
    <source>
        <dbReference type="PROSITE" id="PS50887"/>
    </source>
</evidence>
<dbReference type="PROSITE" id="PS51833">
    <property type="entry name" value="HDOD"/>
    <property type="match status" value="1"/>
</dbReference>
<dbReference type="PROSITE" id="PS50887">
    <property type="entry name" value="GGDEF"/>
    <property type="match status" value="1"/>
</dbReference>
<keyword evidence="6" id="KW-1185">Reference proteome</keyword>
<dbReference type="InterPro" id="IPR013976">
    <property type="entry name" value="HDOD"/>
</dbReference>
<dbReference type="NCBIfam" id="TIGR00254">
    <property type="entry name" value="GGDEF"/>
    <property type="match status" value="1"/>
</dbReference>
<gene>
    <name evidence="5" type="ORF">HNQ40_001393</name>
</gene>
<dbReference type="SMART" id="SM00267">
    <property type="entry name" value="GGDEF"/>
    <property type="match status" value="1"/>
</dbReference>
<dbReference type="InterPro" id="IPR043128">
    <property type="entry name" value="Rev_trsase/Diguanyl_cyclase"/>
</dbReference>
<dbReference type="EMBL" id="JACHGY010000001">
    <property type="protein sequence ID" value="MBB6429587.1"/>
    <property type="molecule type" value="Genomic_DNA"/>
</dbReference>
<sequence length="512" mass="56014">MSQSTESIQLDSKASDTLKRLGQKLPVRPGPLLDLLSCSGEDAGEVTDIVERDPAMSARVLGVVNSAGNRRLNEITSIERAVLQLGPAQVRTLGLAMGLQVLAEQMKLSPEMIQSFWNASLRKAEAAHLAAQVIDPERKTSAYAAGLIADIGLPLLMGLDPDFYENRMPLRPANQSWSDAERQHFGIDHAVAGAHVLNDWHVSAESCRRVRNHHQLPSDDDDAGLVLALFIAGLLPHDQGEIDPVDLDRLMAVHAKVLSHVYTTPDAFLGHVYTESQRRLNRDVDQDSGEALKLQPFLDAISANTIHLVTQLATVKHSQSKQKEDLSNLRFEAFTDPLTKVFNRRGFFNLAEQRFSKAANGLSACCMMLDLNGLKPINDVHGHDAGDLMLRGIAKLLRRSVSRSDIIGRLGGDEFAVLITDIDEHGARVAATRLRDTCLYKKVRVTPDLTCDISFSLGAVFHECVGPVVQLDQLLAGADELMYQRKRSGQAGLIFAHYGQGNGDSTMAPAPH</sequence>
<comment type="caution">
    <text evidence="5">The sequence shown here is derived from an EMBL/GenBank/DDBJ whole genome shotgun (WGS) entry which is preliminary data.</text>
</comment>
<dbReference type="SUPFAM" id="SSF109604">
    <property type="entry name" value="HD-domain/PDEase-like"/>
    <property type="match status" value="1"/>
</dbReference>
<dbReference type="Pfam" id="PF08668">
    <property type="entry name" value="HDOD"/>
    <property type="match status" value="1"/>
</dbReference>
<proteinExistence type="predicted"/>
<name>A0A7X0LK62_9BACT</name>
<dbReference type="RefSeq" id="WP_184677160.1">
    <property type="nucleotide sequence ID" value="NZ_JACHGY010000001.1"/>
</dbReference>
<evidence type="ECO:0000313" key="5">
    <source>
        <dbReference type="EMBL" id="MBB6429587.1"/>
    </source>
</evidence>
<dbReference type="SUPFAM" id="SSF55073">
    <property type="entry name" value="Nucleotide cyclase"/>
    <property type="match status" value="1"/>
</dbReference>
<dbReference type="PANTHER" id="PTHR45138:SF9">
    <property type="entry name" value="DIGUANYLATE CYCLASE DGCM-RELATED"/>
    <property type="match status" value="1"/>
</dbReference>
<evidence type="ECO:0000313" key="6">
    <source>
        <dbReference type="Proteomes" id="UP000541810"/>
    </source>
</evidence>
<dbReference type="PANTHER" id="PTHR45138">
    <property type="entry name" value="REGULATORY COMPONENTS OF SENSORY TRANSDUCTION SYSTEM"/>
    <property type="match status" value="1"/>
</dbReference>
<dbReference type="InterPro" id="IPR000160">
    <property type="entry name" value="GGDEF_dom"/>
</dbReference>
<accession>A0A7X0LK62</accession>
<dbReference type="AlphaFoldDB" id="A0A7X0LK62"/>
<dbReference type="Gene3D" id="3.30.70.270">
    <property type="match status" value="1"/>
</dbReference>
<dbReference type="Pfam" id="PF00990">
    <property type="entry name" value="GGDEF"/>
    <property type="match status" value="1"/>
</dbReference>
<reference evidence="5 6" key="1">
    <citation type="submission" date="2020-08" db="EMBL/GenBank/DDBJ databases">
        <title>Genomic Encyclopedia of Type Strains, Phase IV (KMG-IV): sequencing the most valuable type-strain genomes for metagenomic binning, comparative biology and taxonomic classification.</title>
        <authorList>
            <person name="Goeker M."/>
        </authorList>
    </citation>
    <scope>NUCLEOTIDE SEQUENCE [LARGE SCALE GENOMIC DNA]</scope>
    <source>
        <strain evidence="5 6">DSM 103725</strain>
    </source>
</reference>
<feature type="domain" description="GGDEF" evidence="3">
    <location>
        <begin position="362"/>
        <end position="498"/>
    </location>
</feature>
<dbReference type="Proteomes" id="UP000541810">
    <property type="component" value="Unassembled WGS sequence"/>
</dbReference>
<dbReference type="GO" id="GO:0052621">
    <property type="term" value="F:diguanylate cyclase activity"/>
    <property type="evidence" value="ECO:0007669"/>
    <property type="project" value="UniProtKB-EC"/>
</dbReference>
<dbReference type="EC" id="2.7.7.65" evidence="1"/>
<evidence type="ECO:0000259" key="4">
    <source>
        <dbReference type="PROSITE" id="PS51833"/>
    </source>
</evidence>
<dbReference type="Gene3D" id="1.10.3210.10">
    <property type="entry name" value="Hypothetical protein af1432"/>
    <property type="match status" value="1"/>
</dbReference>
<evidence type="ECO:0000256" key="2">
    <source>
        <dbReference type="ARBA" id="ARBA00034247"/>
    </source>
</evidence>